<accession>A0A212FHM9</accession>
<name>A0A212FHM9_DANPL</name>
<gene>
    <name evidence="1" type="ORF">KGM_203123B</name>
</gene>
<proteinExistence type="predicted"/>
<evidence type="ECO:0000313" key="1">
    <source>
        <dbReference type="EMBL" id="OWR53238.1"/>
    </source>
</evidence>
<protein>
    <submittedName>
        <fullName evidence="1">Splicing factor 4</fullName>
    </submittedName>
</protein>
<dbReference type="Proteomes" id="UP000007151">
    <property type="component" value="Unassembled WGS sequence"/>
</dbReference>
<sequence length="8" mass="1079">NNPRRPYY</sequence>
<feature type="non-terminal residue" evidence="1">
    <location>
        <position position="1"/>
    </location>
</feature>
<reference evidence="1 2" key="1">
    <citation type="journal article" date="2011" name="Cell">
        <title>The monarch butterfly genome yields insights into long-distance migration.</title>
        <authorList>
            <person name="Zhan S."/>
            <person name="Merlin C."/>
            <person name="Boore J.L."/>
            <person name="Reppert S.M."/>
        </authorList>
    </citation>
    <scope>NUCLEOTIDE SEQUENCE [LARGE SCALE GENOMIC DNA]</scope>
    <source>
        <strain evidence="1">F-2</strain>
    </source>
</reference>
<evidence type="ECO:0000313" key="2">
    <source>
        <dbReference type="Proteomes" id="UP000007151"/>
    </source>
</evidence>
<dbReference type="InParanoid" id="A0A212FHM9"/>
<dbReference type="EMBL" id="AGBW02008483">
    <property type="protein sequence ID" value="OWR53238.1"/>
    <property type="molecule type" value="Genomic_DNA"/>
</dbReference>
<keyword evidence="2" id="KW-1185">Reference proteome</keyword>
<comment type="caution">
    <text evidence="1">The sequence shown here is derived from an EMBL/GenBank/DDBJ whole genome shotgun (WGS) entry which is preliminary data.</text>
</comment>
<dbReference type="KEGG" id="dpl:KGM_203123B"/>
<organism evidence="1 2">
    <name type="scientific">Danaus plexippus plexippus</name>
    <dbReference type="NCBI Taxonomy" id="278856"/>
    <lineage>
        <taxon>Eukaryota</taxon>
        <taxon>Metazoa</taxon>
        <taxon>Ecdysozoa</taxon>
        <taxon>Arthropoda</taxon>
        <taxon>Hexapoda</taxon>
        <taxon>Insecta</taxon>
        <taxon>Pterygota</taxon>
        <taxon>Neoptera</taxon>
        <taxon>Endopterygota</taxon>
        <taxon>Lepidoptera</taxon>
        <taxon>Glossata</taxon>
        <taxon>Ditrysia</taxon>
        <taxon>Papilionoidea</taxon>
        <taxon>Nymphalidae</taxon>
        <taxon>Danainae</taxon>
        <taxon>Danaini</taxon>
        <taxon>Danaina</taxon>
        <taxon>Danaus</taxon>
        <taxon>Danaus</taxon>
    </lineage>
</organism>